<evidence type="ECO:0000313" key="2">
    <source>
        <dbReference type="Proteomes" id="UP001174909"/>
    </source>
</evidence>
<dbReference type="Proteomes" id="UP001174909">
    <property type="component" value="Unassembled WGS sequence"/>
</dbReference>
<organism evidence="1 2">
    <name type="scientific">Geodia barretti</name>
    <name type="common">Barrett's horny sponge</name>
    <dbReference type="NCBI Taxonomy" id="519541"/>
    <lineage>
        <taxon>Eukaryota</taxon>
        <taxon>Metazoa</taxon>
        <taxon>Porifera</taxon>
        <taxon>Demospongiae</taxon>
        <taxon>Heteroscleromorpha</taxon>
        <taxon>Tetractinellida</taxon>
        <taxon>Astrophorina</taxon>
        <taxon>Geodiidae</taxon>
        <taxon>Geodia</taxon>
    </lineage>
</organism>
<dbReference type="EMBL" id="CASHTH010004301">
    <property type="protein sequence ID" value="CAI8055777.1"/>
    <property type="molecule type" value="Genomic_DNA"/>
</dbReference>
<protein>
    <submittedName>
        <fullName evidence="1">Uncharacterized protein</fullName>
    </submittedName>
</protein>
<reference evidence="1" key="1">
    <citation type="submission" date="2023-03" db="EMBL/GenBank/DDBJ databases">
        <authorList>
            <person name="Steffen K."/>
            <person name="Cardenas P."/>
        </authorList>
    </citation>
    <scope>NUCLEOTIDE SEQUENCE</scope>
</reference>
<dbReference type="AlphaFoldDB" id="A0AA35TZ90"/>
<evidence type="ECO:0000313" key="1">
    <source>
        <dbReference type="EMBL" id="CAI8055777.1"/>
    </source>
</evidence>
<comment type="caution">
    <text evidence="1">The sequence shown here is derived from an EMBL/GenBank/DDBJ whole genome shotgun (WGS) entry which is preliminary data.</text>
</comment>
<proteinExistence type="predicted"/>
<gene>
    <name evidence="1" type="ORF">GBAR_LOCUS30415</name>
</gene>
<keyword evidence="2" id="KW-1185">Reference proteome</keyword>
<sequence>MRKFEVMFKLDEERHLIPSLLPQDEANPFIIMPQSAPHVSNDTGRGLTELRVGPPAPISSQPDILIRYLCLPFTPNGFFPRLIAQVMNSELATQIQASLMAGPLDSAHLLNQVHWEAWRTGMSLVWNHMEILRIAPLSWPLPHSNGAAIISSLPLPEERETLQGMEIMVAVLPEDQTLCCPILPPDQPHDSDSCSCNKSRCMATWILQKVTDLAEIVMEDWYEVFGFRRNLNNLLSCMTSPCPCCFMACHDPRKDASSENGTRSEAGRKLYMFTLPYCSLNSEGRIACPDHGVLQVAQVAPDLVGSDSLYCVHLHLSRRFPYCRCLLTLPQPR</sequence>
<name>A0AA35TZ90_GEOBA</name>
<accession>A0AA35TZ90</accession>